<dbReference type="Proteomes" id="UP000704611">
    <property type="component" value="Unassembled WGS sequence"/>
</dbReference>
<feature type="domain" description="SGNH hydrolase-type esterase" evidence="1">
    <location>
        <begin position="53"/>
        <end position="226"/>
    </location>
</feature>
<evidence type="ECO:0000259" key="1">
    <source>
        <dbReference type="Pfam" id="PF13472"/>
    </source>
</evidence>
<reference evidence="2 3" key="1">
    <citation type="submission" date="2021-06" db="EMBL/GenBank/DDBJ databases">
        <title>Rheinheimera indica sp. nov., isolated from deep-sea sediment.</title>
        <authorList>
            <person name="Wang Z."/>
            <person name="Zhang X.-Y."/>
        </authorList>
    </citation>
    <scope>NUCLEOTIDE SEQUENCE [LARGE SCALE GENOMIC DNA]</scope>
    <source>
        <strain evidence="2 3">SM2107</strain>
    </source>
</reference>
<comment type="caution">
    <text evidence="2">The sequence shown here is derived from an EMBL/GenBank/DDBJ whole genome shotgun (WGS) entry which is preliminary data.</text>
</comment>
<keyword evidence="2" id="KW-0378">Hydrolase</keyword>
<proteinExistence type="predicted"/>
<dbReference type="Pfam" id="PF13472">
    <property type="entry name" value="Lipase_GDSL_2"/>
    <property type="match status" value="1"/>
</dbReference>
<dbReference type="RefSeq" id="WP_217669565.1">
    <property type="nucleotide sequence ID" value="NZ_JAHRID010000005.1"/>
</dbReference>
<accession>A0ABS6MM36</accession>
<sequence length="243" mass="26810">MSIRLFLVSLLCWPLLLWQGKRTRQRALRLPEAAGRRSGMLGNGESLRLLICGDSAAAGVGIAEQQQAFSGQLVTLLSERYQVNWQLAAKTGLDCAGLNSLLHQLYAHSNAVYRLDVVIVSIGVNDVTANLSKTEFLKQIRALLNRLATDFTDPVVLFSAIPPMQHFTALPSPLNYWLGLKAALLNQALANELKNWPKAQLVYSNLALTADMLAVDGFHPSESGCKIWAQLVFESVERNLRLN</sequence>
<dbReference type="CDD" id="cd01836">
    <property type="entry name" value="FeeA_FeeB_like"/>
    <property type="match status" value="1"/>
</dbReference>
<dbReference type="InterPro" id="IPR013830">
    <property type="entry name" value="SGNH_hydro"/>
</dbReference>
<organism evidence="2 3">
    <name type="scientific">Arsukibacterium indicum</name>
    <dbReference type="NCBI Taxonomy" id="2848612"/>
    <lineage>
        <taxon>Bacteria</taxon>
        <taxon>Pseudomonadati</taxon>
        <taxon>Pseudomonadota</taxon>
        <taxon>Gammaproteobacteria</taxon>
        <taxon>Chromatiales</taxon>
        <taxon>Chromatiaceae</taxon>
        <taxon>Arsukibacterium</taxon>
    </lineage>
</organism>
<keyword evidence="3" id="KW-1185">Reference proteome</keyword>
<name>A0ABS6MM36_9GAMM</name>
<protein>
    <submittedName>
        <fullName evidence="2">SGNH/GDSL hydrolase family protein</fullName>
    </submittedName>
</protein>
<evidence type="ECO:0000313" key="3">
    <source>
        <dbReference type="Proteomes" id="UP000704611"/>
    </source>
</evidence>
<dbReference type="EMBL" id="JAHRID010000005">
    <property type="protein sequence ID" value="MBV2129867.1"/>
    <property type="molecule type" value="Genomic_DNA"/>
</dbReference>
<gene>
    <name evidence="2" type="ORF">KQY15_12300</name>
</gene>
<evidence type="ECO:0000313" key="2">
    <source>
        <dbReference type="EMBL" id="MBV2129867.1"/>
    </source>
</evidence>
<dbReference type="GO" id="GO:0016787">
    <property type="term" value="F:hydrolase activity"/>
    <property type="evidence" value="ECO:0007669"/>
    <property type="project" value="UniProtKB-KW"/>
</dbReference>